<gene>
    <name evidence="1" type="ORF">MRB53_022375</name>
</gene>
<protein>
    <submittedName>
        <fullName evidence="1">Uncharacterized protein</fullName>
    </submittedName>
</protein>
<sequence length="90" mass="10093">MEEVKCIAENIEEVSEAAKDDEGAKLEEDPSKGEDGGAEDKVEELERDVEVGEEDEEVARFLVLEDAIEGLEDFGFFIWADAAREVESRR</sequence>
<comment type="caution">
    <text evidence="1">The sequence shown here is derived from an EMBL/GenBank/DDBJ whole genome shotgun (WGS) entry which is preliminary data.</text>
</comment>
<organism evidence="1 2">
    <name type="scientific">Persea americana</name>
    <name type="common">Avocado</name>
    <dbReference type="NCBI Taxonomy" id="3435"/>
    <lineage>
        <taxon>Eukaryota</taxon>
        <taxon>Viridiplantae</taxon>
        <taxon>Streptophyta</taxon>
        <taxon>Embryophyta</taxon>
        <taxon>Tracheophyta</taxon>
        <taxon>Spermatophyta</taxon>
        <taxon>Magnoliopsida</taxon>
        <taxon>Magnoliidae</taxon>
        <taxon>Laurales</taxon>
        <taxon>Lauraceae</taxon>
        <taxon>Persea</taxon>
    </lineage>
</organism>
<keyword evidence="2" id="KW-1185">Reference proteome</keyword>
<name>A0ACC2L6G5_PERAE</name>
<evidence type="ECO:0000313" key="1">
    <source>
        <dbReference type="EMBL" id="KAJ8629052.1"/>
    </source>
</evidence>
<accession>A0ACC2L6G5</accession>
<dbReference type="EMBL" id="CM056815">
    <property type="protein sequence ID" value="KAJ8629052.1"/>
    <property type="molecule type" value="Genomic_DNA"/>
</dbReference>
<proteinExistence type="predicted"/>
<evidence type="ECO:0000313" key="2">
    <source>
        <dbReference type="Proteomes" id="UP001234297"/>
    </source>
</evidence>
<dbReference type="Proteomes" id="UP001234297">
    <property type="component" value="Chromosome 7"/>
</dbReference>
<reference evidence="1 2" key="1">
    <citation type="journal article" date="2022" name="Hortic Res">
        <title>A haplotype resolved chromosomal level avocado genome allows analysis of novel avocado genes.</title>
        <authorList>
            <person name="Nath O."/>
            <person name="Fletcher S.J."/>
            <person name="Hayward A."/>
            <person name="Shaw L.M."/>
            <person name="Masouleh A.K."/>
            <person name="Furtado A."/>
            <person name="Henry R.J."/>
            <person name="Mitter N."/>
        </authorList>
    </citation>
    <scope>NUCLEOTIDE SEQUENCE [LARGE SCALE GENOMIC DNA]</scope>
    <source>
        <strain evidence="2">cv. Hass</strain>
    </source>
</reference>